<dbReference type="OrthoDB" id="9790669at2"/>
<dbReference type="Pfam" id="PF00072">
    <property type="entry name" value="Response_reg"/>
    <property type="match status" value="1"/>
</dbReference>
<organism evidence="5 6">
    <name type="scientific">Waddlia chondrophila (strain ATCC VR-1470 / WSU 86-1044)</name>
    <dbReference type="NCBI Taxonomy" id="716544"/>
    <lineage>
        <taxon>Bacteria</taxon>
        <taxon>Pseudomonadati</taxon>
        <taxon>Chlamydiota</taxon>
        <taxon>Chlamydiia</taxon>
        <taxon>Parachlamydiales</taxon>
        <taxon>Waddliaceae</taxon>
        <taxon>Waddlia</taxon>
    </lineage>
</organism>
<sequence length="135" mass="15394">MDRFMGKILSTFKGKKILIAEDYFINQEVTQAILELMEFTVDIAENGREALEMYESNAYDAILMDVQMPEMDGFQTTAEIRKKEKNGKRIPIIALTANAMSGDREKCLNAGMDDYLSKPIEASKLEEILKKYIPN</sequence>
<feature type="domain" description="Response regulatory" evidence="4">
    <location>
        <begin position="16"/>
        <end position="133"/>
    </location>
</feature>
<dbReference type="Gene3D" id="3.40.50.2300">
    <property type="match status" value="1"/>
</dbReference>
<protein>
    <submittedName>
        <fullName evidence="5">Putative two-component response regulator</fullName>
    </submittedName>
</protein>
<accession>D6YWI3</accession>
<dbReference type="PROSITE" id="PS50110">
    <property type="entry name" value="RESPONSE_REGULATORY"/>
    <property type="match status" value="1"/>
</dbReference>
<dbReference type="HOGENOM" id="CLU_000445_69_12_0"/>
<evidence type="ECO:0000259" key="4">
    <source>
        <dbReference type="PROSITE" id="PS50110"/>
    </source>
</evidence>
<dbReference type="SMART" id="SM00448">
    <property type="entry name" value="REC"/>
    <property type="match status" value="1"/>
</dbReference>
<dbReference type="GO" id="GO:0000160">
    <property type="term" value="P:phosphorelay signal transduction system"/>
    <property type="evidence" value="ECO:0007669"/>
    <property type="project" value="UniProtKB-KW"/>
</dbReference>
<evidence type="ECO:0000256" key="3">
    <source>
        <dbReference type="PROSITE-ProRule" id="PRU00169"/>
    </source>
</evidence>
<evidence type="ECO:0000256" key="2">
    <source>
        <dbReference type="ARBA" id="ARBA00023012"/>
    </source>
</evidence>
<keyword evidence="2" id="KW-0902">Two-component regulatory system</keyword>
<gene>
    <name evidence="5" type="ordered locus">wcw_1137</name>
</gene>
<evidence type="ECO:0000313" key="5">
    <source>
        <dbReference type="EMBL" id="ADI38494.1"/>
    </source>
</evidence>
<dbReference type="AlphaFoldDB" id="D6YWI3"/>
<feature type="modified residue" description="4-aspartylphosphate" evidence="3">
    <location>
        <position position="65"/>
    </location>
</feature>
<reference evidence="5 6" key="1">
    <citation type="journal article" date="2010" name="PLoS ONE">
        <title>The Waddlia genome: a window into chlamydial biology.</title>
        <authorList>
            <person name="Bertelli C."/>
            <person name="Collyn F."/>
            <person name="Croxatto A."/>
            <person name="Ruckert C."/>
            <person name="Polkinghorne A."/>
            <person name="Kebbi-Beghdadi C."/>
            <person name="Goesmann A."/>
            <person name="Vaughan L."/>
            <person name="Greub G."/>
        </authorList>
    </citation>
    <scope>NUCLEOTIDE SEQUENCE [LARGE SCALE GENOMIC DNA]</scope>
    <source>
        <strain evidence="6">ATCC VR-1470 / WSU 86-1044</strain>
    </source>
</reference>
<dbReference type="CDD" id="cd17546">
    <property type="entry name" value="REC_hyHK_CKI1_RcsC-like"/>
    <property type="match status" value="1"/>
</dbReference>
<dbReference type="KEGG" id="wch:wcw_1137"/>
<dbReference type="InterPro" id="IPR001789">
    <property type="entry name" value="Sig_transdc_resp-reg_receiver"/>
</dbReference>
<proteinExistence type="predicted"/>
<dbReference type="PANTHER" id="PTHR45339:SF1">
    <property type="entry name" value="HYBRID SIGNAL TRANSDUCTION HISTIDINE KINASE J"/>
    <property type="match status" value="1"/>
</dbReference>
<keyword evidence="6" id="KW-1185">Reference proteome</keyword>
<dbReference type="InterPro" id="IPR011006">
    <property type="entry name" value="CheY-like_superfamily"/>
</dbReference>
<dbReference type="eggNOG" id="COG0745">
    <property type="taxonomic scope" value="Bacteria"/>
</dbReference>
<dbReference type="SUPFAM" id="SSF52172">
    <property type="entry name" value="CheY-like"/>
    <property type="match status" value="1"/>
</dbReference>
<dbReference type="PANTHER" id="PTHR45339">
    <property type="entry name" value="HYBRID SIGNAL TRANSDUCTION HISTIDINE KINASE J"/>
    <property type="match status" value="1"/>
</dbReference>
<dbReference type="EMBL" id="CP001928">
    <property type="protein sequence ID" value="ADI38494.1"/>
    <property type="molecule type" value="Genomic_DNA"/>
</dbReference>
<evidence type="ECO:0000256" key="1">
    <source>
        <dbReference type="ARBA" id="ARBA00022553"/>
    </source>
</evidence>
<dbReference type="STRING" id="716544.wcw_1137"/>
<evidence type="ECO:0000313" key="6">
    <source>
        <dbReference type="Proteomes" id="UP000001505"/>
    </source>
</evidence>
<dbReference type="Proteomes" id="UP000001505">
    <property type="component" value="Chromosome"/>
</dbReference>
<keyword evidence="1 3" id="KW-0597">Phosphoprotein</keyword>
<name>D6YWI3_WADCW</name>